<evidence type="ECO:0000313" key="3">
    <source>
        <dbReference type="Proteomes" id="UP000000311"/>
    </source>
</evidence>
<dbReference type="AlphaFoldDB" id="E2AK25"/>
<accession>E2AK25</accession>
<dbReference type="InParanoid" id="E2AK25"/>
<feature type="compositionally biased region" description="Polar residues" evidence="1">
    <location>
        <begin position="8"/>
        <end position="17"/>
    </location>
</feature>
<name>E2AK25_CAMFO</name>
<evidence type="ECO:0000256" key="1">
    <source>
        <dbReference type="SAM" id="MobiDB-lite"/>
    </source>
</evidence>
<proteinExistence type="predicted"/>
<reference evidence="2 3" key="1">
    <citation type="journal article" date="2010" name="Science">
        <title>Genomic comparison of the ants Camponotus floridanus and Harpegnathos saltator.</title>
        <authorList>
            <person name="Bonasio R."/>
            <person name="Zhang G."/>
            <person name="Ye C."/>
            <person name="Mutti N.S."/>
            <person name="Fang X."/>
            <person name="Qin N."/>
            <person name="Donahue G."/>
            <person name="Yang P."/>
            <person name="Li Q."/>
            <person name="Li C."/>
            <person name="Zhang P."/>
            <person name="Huang Z."/>
            <person name="Berger S.L."/>
            <person name="Reinberg D."/>
            <person name="Wang J."/>
            <person name="Liebig J."/>
        </authorList>
    </citation>
    <scope>NUCLEOTIDE SEQUENCE [LARGE SCALE GENOMIC DNA]</scope>
    <source>
        <strain evidence="3">C129</strain>
    </source>
</reference>
<dbReference type="EMBL" id="GL440135">
    <property type="protein sequence ID" value="EFN66235.1"/>
    <property type="molecule type" value="Genomic_DNA"/>
</dbReference>
<sequence length="322" mass="36487">MLKARGSQVISQSNNNARKPGGPLASRPLGTLLDSMSDMLIRSSRNNDKVEWRNLVTRERTRVAAATRSHHAISTPLALSDGWRINHADLRSRLLEIKLINSEEEDAAQTHTIRELASSFWHYCSGADCEKTEEINQIHLARLPSVKNLDEFAVPPTRATLPVVLRHWTDSIFRARPRKTKHERIRFPHMRLACTRWIHFGRGHSAVSAALSRIAGQEKACSSGLRCRKSLDSSHEIKLINNDARRGCSSNTHNQRACVLFLALLLIQPENTNQILKIDLRYIVKAIEQKAYKYSQVLLPLFYDADYLNTALCSTSIKACYK</sequence>
<dbReference type="Proteomes" id="UP000000311">
    <property type="component" value="Unassembled WGS sequence"/>
</dbReference>
<evidence type="ECO:0000313" key="2">
    <source>
        <dbReference type="EMBL" id="EFN66235.1"/>
    </source>
</evidence>
<keyword evidence="3" id="KW-1185">Reference proteome</keyword>
<gene>
    <name evidence="2" type="ORF">EAG_05041</name>
</gene>
<protein>
    <submittedName>
        <fullName evidence="2">Uncharacterized protein</fullName>
    </submittedName>
</protein>
<feature type="region of interest" description="Disordered" evidence="1">
    <location>
        <begin position="1"/>
        <end position="29"/>
    </location>
</feature>
<organism evidence="3">
    <name type="scientific">Camponotus floridanus</name>
    <name type="common">Florida carpenter ant</name>
    <dbReference type="NCBI Taxonomy" id="104421"/>
    <lineage>
        <taxon>Eukaryota</taxon>
        <taxon>Metazoa</taxon>
        <taxon>Ecdysozoa</taxon>
        <taxon>Arthropoda</taxon>
        <taxon>Hexapoda</taxon>
        <taxon>Insecta</taxon>
        <taxon>Pterygota</taxon>
        <taxon>Neoptera</taxon>
        <taxon>Endopterygota</taxon>
        <taxon>Hymenoptera</taxon>
        <taxon>Apocrita</taxon>
        <taxon>Aculeata</taxon>
        <taxon>Formicoidea</taxon>
        <taxon>Formicidae</taxon>
        <taxon>Formicinae</taxon>
        <taxon>Camponotus</taxon>
    </lineage>
</organism>